<dbReference type="Proteomes" id="UP000005018">
    <property type="component" value="Chromosome 7"/>
</dbReference>
<keyword evidence="3" id="KW-0479">Metal-binding</keyword>
<dbReference type="GeneID" id="14542251"/>
<organism evidence="9 10">
    <name type="scientific">Candida orthopsilosis (strain 90-125)</name>
    <name type="common">Yeast</name>
    <dbReference type="NCBI Taxonomy" id="1136231"/>
    <lineage>
        <taxon>Eukaryota</taxon>
        <taxon>Fungi</taxon>
        <taxon>Dikarya</taxon>
        <taxon>Ascomycota</taxon>
        <taxon>Saccharomycotina</taxon>
        <taxon>Pichiomycetes</taxon>
        <taxon>Debaryomycetaceae</taxon>
        <taxon>Candida/Lodderomyces clade</taxon>
        <taxon>Candida</taxon>
    </lineage>
</organism>
<dbReference type="RefSeq" id="XP_003871191.1">
    <property type="nucleotide sequence ID" value="XM_003871142.1"/>
</dbReference>
<proteinExistence type="inferred from homology"/>
<feature type="domain" description="Isochorismatase-like" evidence="8">
    <location>
        <begin position="5"/>
        <end position="202"/>
    </location>
</feature>
<evidence type="ECO:0000313" key="10">
    <source>
        <dbReference type="Proteomes" id="UP000005018"/>
    </source>
</evidence>
<dbReference type="Gene3D" id="3.40.50.850">
    <property type="entry name" value="Isochorismatase-like"/>
    <property type="match status" value="1"/>
</dbReference>
<evidence type="ECO:0000256" key="3">
    <source>
        <dbReference type="ARBA" id="ARBA00022723"/>
    </source>
</evidence>
<gene>
    <name evidence="9" type="ORF">CORT_0G03890</name>
</gene>
<name>H8XA89_CANO9</name>
<dbReference type="GO" id="GO:0008936">
    <property type="term" value="F:nicotinamidase activity"/>
    <property type="evidence" value="ECO:0007669"/>
    <property type="project" value="UniProtKB-EC"/>
</dbReference>
<comment type="pathway">
    <text evidence="5">Cofactor biosynthesis; nicotinate biosynthesis; nicotinate from nicotinamide: step 1/1.</text>
</comment>
<dbReference type="GO" id="GO:0046872">
    <property type="term" value="F:metal ion binding"/>
    <property type="evidence" value="ECO:0007669"/>
    <property type="project" value="UniProtKB-KW"/>
</dbReference>
<reference evidence="9 10" key="1">
    <citation type="journal article" date="2012" name="PLoS ONE">
        <title>Sequence and analysis of the genome of the pathogenic yeast Candida orthopsilosis.</title>
        <authorList>
            <person name="Riccombeni A."/>
            <person name="Vidanes G."/>
            <person name="Proux-Wera E."/>
            <person name="Wolfe K.H."/>
            <person name="Butler G."/>
        </authorList>
    </citation>
    <scope>NUCLEOTIDE SEQUENCE [LARGE SCALE GENOMIC DNA]</scope>
    <source>
        <strain evidence="9 10">Co 90-125</strain>
    </source>
</reference>
<evidence type="ECO:0000313" key="9">
    <source>
        <dbReference type="EMBL" id="CCG25066.1"/>
    </source>
</evidence>
<dbReference type="InterPro" id="IPR000868">
    <property type="entry name" value="Isochorismatase-like_dom"/>
</dbReference>
<accession>H8XA89</accession>
<dbReference type="SUPFAM" id="SSF52499">
    <property type="entry name" value="Isochorismatase-like hydrolases"/>
    <property type="match status" value="1"/>
</dbReference>
<dbReference type="eggNOG" id="KOG4003">
    <property type="taxonomic scope" value="Eukaryota"/>
</dbReference>
<comment type="similarity">
    <text evidence="1">Belongs to the isochorismatase family.</text>
</comment>
<dbReference type="OrthoDB" id="3341310at2759"/>
<evidence type="ECO:0000256" key="7">
    <source>
        <dbReference type="ARBA" id="ARBA00043224"/>
    </source>
</evidence>
<keyword evidence="4" id="KW-0378">Hydrolase</keyword>
<evidence type="ECO:0000256" key="5">
    <source>
        <dbReference type="ARBA" id="ARBA00037900"/>
    </source>
</evidence>
<protein>
    <recommendedName>
        <fullName evidence="6">nicotinamidase</fullName>
        <ecNumber evidence="6">3.5.1.19</ecNumber>
    </recommendedName>
    <alternativeName>
        <fullName evidence="7">Nicotinamide deamidase</fullName>
    </alternativeName>
</protein>
<evidence type="ECO:0000256" key="6">
    <source>
        <dbReference type="ARBA" id="ARBA00039017"/>
    </source>
</evidence>
<evidence type="ECO:0000259" key="8">
    <source>
        <dbReference type="Pfam" id="PF00857"/>
    </source>
</evidence>
<dbReference type="PANTHER" id="PTHR11080">
    <property type="entry name" value="PYRAZINAMIDASE/NICOTINAMIDASE"/>
    <property type="match status" value="1"/>
</dbReference>
<evidence type="ECO:0000256" key="2">
    <source>
        <dbReference type="ARBA" id="ARBA00022642"/>
    </source>
</evidence>
<dbReference type="AlphaFoldDB" id="H8XA89"/>
<dbReference type="GO" id="GO:0019363">
    <property type="term" value="P:pyridine nucleotide biosynthetic process"/>
    <property type="evidence" value="ECO:0007669"/>
    <property type="project" value="UniProtKB-KW"/>
</dbReference>
<dbReference type="KEGG" id="cot:CORT_0G03890"/>
<keyword evidence="2" id="KW-0662">Pyridine nucleotide biosynthesis</keyword>
<dbReference type="PANTHER" id="PTHR11080:SF2">
    <property type="entry name" value="LD05707P"/>
    <property type="match status" value="1"/>
</dbReference>
<evidence type="ECO:0000256" key="1">
    <source>
        <dbReference type="ARBA" id="ARBA00006336"/>
    </source>
</evidence>
<keyword evidence="10" id="KW-1185">Reference proteome</keyword>
<dbReference type="EMBL" id="HE681725">
    <property type="protein sequence ID" value="CCG25066.1"/>
    <property type="molecule type" value="Genomic_DNA"/>
</dbReference>
<dbReference type="HOGENOM" id="CLU_068979_13_0_1"/>
<evidence type="ECO:0000256" key="4">
    <source>
        <dbReference type="ARBA" id="ARBA00022801"/>
    </source>
</evidence>
<dbReference type="Pfam" id="PF00857">
    <property type="entry name" value="Isochorismatase"/>
    <property type="match status" value="1"/>
</dbReference>
<dbReference type="InterPro" id="IPR036380">
    <property type="entry name" value="Isochorismatase-like_sf"/>
</dbReference>
<dbReference type="InterPro" id="IPR052347">
    <property type="entry name" value="Isochorismatase_Nicotinamidase"/>
</dbReference>
<sequence length="222" mass="24771">MIKRALVVVDLQGDFLPPNGSLAIANGSSIVKPIIELITEPHLNQWSLVIATQDWHPSDHTSFASQHGVQPFTELEFKHPETGQVKKQIVWPDHCVQGSAGAELESNFAKAFDDIKGVPTTNVKKGYLQDREYYSCFQDTWGLHRTEMKQTLLDHAIEEVVFVGLAFDYCVLNSATDSAKSFKTYVVRSLSKSVTQENDAKTEEIYRSAGVIVLEDISDIKS</sequence>
<dbReference type="EC" id="3.5.1.19" evidence="6"/>